<keyword evidence="5 6" id="KW-0472">Membrane</keyword>
<dbReference type="InterPro" id="IPR024671">
    <property type="entry name" value="Atg22-like"/>
</dbReference>
<evidence type="ECO:0000256" key="2">
    <source>
        <dbReference type="ARBA" id="ARBA00022448"/>
    </source>
</evidence>
<gene>
    <name evidence="7" type="ORF">EOW66_08410</name>
</gene>
<dbReference type="PANTHER" id="PTHR23519">
    <property type="entry name" value="AUTOPHAGY-RELATED PROTEIN 22"/>
    <property type="match status" value="1"/>
</dbReference>
<feature type="transmembrane region" description="Helical" evidence="6">
    <location>
        <begin position="427"/>
        <end position="447"/>
    </location>
</feature>
<feature type="transmembrane region" description="Helical" evidence="6">
    <location>
        <begin position="270"/>
        <end position="287"/>
    </location>
</feature>
<comment type="subcellular location">
    <subcellularLocation>
        <location evidence="1">Endomembrane system</location>
        <topology evidence="1">Multi-pass membrane protein</topology>
    </subcellularLocation>
</comment>
<keyword evidence="8" id="KW-1185">Reference proteome</keyword>
<evidence type="ECO:0000256" key="3">
    <source>
        <dbReference type="ARBA" id="ARBA00022692"/>
    </source>
</evidence>
<feature type="transmembrane region" description="Helical" evidence="6">
    <location>
        <begin position="361"/>
        <end position="378"/>
    </location>
</feature>
<keyword evidence="4 6" id="KW-1133">Transmembrane helix</keyword>
<sequence length="454" mass="49023">MITTRKRIWGWWFFDWASQPYNTLLLTFVFGPYFAEVARAHFMADGLGHDAAAAAAQAYWGWGQTASGVIIALLAPILGAIADGTGRRMVWIWLFSGFYVIGSWMLWYLAPDQPDLMMAMLWFGIGLIGMEFATIFTNSLMPDLAGDEDMGKVSGSGFAFGYVGGIISLIIMLLLFGESGQTGKTLIGLSPPFGLDPALREGTRAVGPLTAIWYVIFMIPFFAWVREARGPARRFSLTGAMADLWALIRSLRARESLAAHLLSSMFYRDALNALYGFGGVYASGVLGWTVTKIGVFGIVGAISGALFSWLGGKMDSARGPKPVIELAMVVLIAVCLVIAGMSREAFYGLAFAPGSALPDDIFYVCGILIGAAGGTLQASSRTMMVYHTTQERATEAFGLYALSGKATAFIAPFTIAIATTITGSQRIGISIPLISLFLIGMVLLRWVNPYGERK</sequence>
<feature type="transmembrane region" description="Helical" evidence="6">
    <location>
        <begin position="205"/>
        <end position="225"/>
    </location>
</feature>
<dbReference type="Gene3D" id="1.20.1250.20">
    <property type="entry name" value="MFS general substrate transporter like domains"/>
    <property type="match status" value="1"/>
</dbReference>
<feature type="transmembrane region" description="Helical" evidence="6">
    <location>
        <begin position="399"/>
        <end position="421"/>
    </location>
</feature>
<dbReference type="Pfam" id="PF11700">
    <property type="entry name" value="ATG22"/>
    <property type="match status" value="1"/>
</dbReference>
<keyword evidence="3 6" id="KW-0812">Transmembrane</keyword>
<proteinExistence type="predicted"/>
<protein>
    <submittedName>
        <fullName evidence="7">MFS transporter</fullName>
    </submittedName>
</protein>
<evidence type="ECO:0000256" key="4">
    <source>
        <dbReference type="ARBA" id="ARBA00022989"/>
    </source>
</evidence>
<dbReference type="InterPro" id="IPR036259">
    <property type="entry name" value="MFS_trans_sf"/>
</dbReference>
<evidence type="ECO:0000313" key="7">
    <source>
        <dbReference type="EMBL" id="RWR52683.1"/>
    </source>
</evidence>
<accession>A0A3S3MA11</accession>
<evidence type="ECO:0000256" key="6">
    <source>
        <dbReference type="SAM" id="Phobius"/>
    </source>
</evidence>
<reference evidence="8" key="2">
    <citation type="submission" date="2019-01" db="EMBL/GenBank/DDBJ databases">
        <title>Sinorhodobacter populi sp. nov. isolated from the symptomatic bark tissue of Populus euramericana canker.</title>
        <authorList>
            <person name="Li Y."/>
        </authorList>
    </citation>
    <scope>NUCLEOTIDE SEQUENCE [LARGE SCALE GENOMIC DNA]</scope>
    <source>
        <strain evidence="8">CGMCC 1.12963</strain>
    </source>
</reference>
<name>A0A3S3MA11_9RHOB</name>
<feature type="transmembrane region" description="Helical" evidence="6">
    <location>
        <begin position="21"/>
        <end position="42"/>
    </location>
</feature>
<dbReference type="InterPro" id="IPR050495">
    <property type="entry name" value="ATG22/LtaA_families"/>
</dbReference>
<dbReference type="GO" id="GO:0012505">
    <property type="term" value="C:endomembrane system"/>
    <property type="evidence" value="ECO:0007669"/>
    <property type="project" value="UniProtKB-SubCell"/>
</dbReference>
<organism evidence="7 8">
    <name type="scientific">Paenirhodobacter huangdaonensis</name>
    <dbReference type="NCBI Taxonomy" id="2501515"/>
    <lineage>
        <taxon>Bacteria</taxon>
        <taxon>Pseudomonadati</taxon>
        <taxon>Pseudomonadota</taxon>
        <taxon>Alphaproteobacteria</taxon>
        <taxon>Rhodobacterales</taxon>
        <taxon>Rhodobacter group</taxon>
        <taxon>Paenirhodobacter</taxon>
    </lineage>
</organism>
<reference evidence="7 8" key="1">
    <citation type="submission" date="2019-01" db="EMBL/GenBank/DDBJ databases">
        <title>Sinorhodobacter populi sp. nov. isolated from the symptomatic bark tissue of Populus euramericana canker.</title>
        <authorList>
            <person name="Xu G."/>
        </authorList>
    </citation>
    <scope>NUCLEOTIDE SEQUENCE [LARGE SCALE GENOMIC DNA]</scope>
    <source>
        <strain evidence="7 8">CGMCC 1.12963</strain>
    </source>
</reference>
<evidence type="ECO:0000256" key="5">
    <source>
        <dbReference type="ARBA" id="ARBA00023136"/>
    </source>
</evidence>
<evidence type="ECO:0000313" key="8">
    <source>
        <dbReference type="Proteomes" id="UP000288071"/>
    </source>
</evidence>
<comment type="caution">
    <text evidence="7">The sequence shown here is derived from an EMBL/GenBank/DDBJ whole genome shotgun (WGS) entry which is preliminary data.</text>
</comment>
<dbReference type="RefSeq" id="WP_128155959.1">
    <property type="nucleotide sequence ID" value="NZ_JBHSOM010000020.1"/>
</dbReference>
<dbReference type="SUPFAM" id="SSF103473">
    <property type="entry name" value="MFS general substrate transporter"/>
    <property type="match status" value="1"/>
</dbReference>
<dbReference type="Proteomes" id="UP000288071">
    <property type="component" value="Unassembled WGS sequence"/>
</dbReference>
<dbReference type="EMBL" id="SAVA01000004">
    <property type="protein sequence ID" value="RWR52683.1"/>
    <property type="molecule type" value="Genomic_DNA"/>
</dbReference>
<feature type="transmembrane region" description="Helical" evidence="6">
    <location>
        <begin position="157"/>
        <end position="176"/>
    </location>
</feature>
<feature type="transmembrane region" description="Helical" evidence="6">
    <location>
        <begin position="293"/>
        <end position="311"/>
    </location>
</feature>
<feature type="transmembrane region" description="Helical" evidence="6">
    <location>
        <begin position="116"/>
        <end position="136"/>
    </location>
</feature>
<dbReference type="AlphaFoldDB" id="A0A3S3MA11"/>
<feature type="transmembrane region" description="Helical" evidence="6">
    <location>
        <begin position="89"/>
        <end position="110"/>
    </location>
</feature>
<dbReference type="PANTHER" id="PTHR23519:SF1">
    <property type="entry name" value="AUTOPHAGY-RELATED PROTEIN 22"/>
    <property type="match status" value="1"/>
</dbReference>
<evidence type="ECO:0000256" key="1">
    <source>
        <dbReference type="ARBA" id="ARBA00004127"/>
    </source>
</evidence>
<feature type="transmembrane region" description="Helical" evidence="6">
    <location>
        <begin position="62"/>
        <end position="82"/>
    </location>
</feature>
<keyword evidence="2" id="KW-0813">Transport</keyword>
<feature type="transmembrane region" description="Helical" evidence="6">
    <location>
        <begin position="323"/>
        <end position="341"/>
    </location>
</feature>